<dbReference type="InterPro" id="IPR056902">
    <property type="entry name" value="NTF2_YvbJ"/>
</dbReference>
<evidence type="ECO:0000259" key="2">
    <source>
        <dbReference type="Pfam" id="PF22813"/>
    </source>
</evidence>
<comment type="caution">
    <text evidence="5">The sequence shown here is derived from an EMBL/GenBank/DDBJ whole genome shotgun (WGS) entry which is preliminary data.</text>
</comment>
<dbReference type="Pfam" id="PF25155">
    <property type="entry name" value="NTF2_YvbJ"/>
    <property type="match status" value="1"/>
</dbReference>
<feature type="transmembrane region" description="Helical" evidence="1">
    <location>
        <begin position="12"/>
        <end position="32"/>
    </location>
</feature>
<dbReference type="InterPro" id="IPR054529">
    <property type="entry name" value="TcaA_2nd"/>
</dbReference>
<proteinExistence type="predicted"/>
<dbReference type="Pfam" id="PF22813">
    <property type="entry name" value="TcaA_2nd"/>
    <property type="match status" value="1"/>
</dbReference>
<dbReference type="Proteomes" id="UP000190641">
    <property type="component" value="Unassembled WGS sequence"/>
</dbReference>
<dbReference type="Pfam" id="PF22820">
    <property type="entry name" value="TcaA_3rd_4th"/>
    <property type="match status" value="1"/>
</dbReference>
<feature type="domain" description="TcaA 4th" evidence="3">
    <location>
        <begin position="208"/>
        <end position="262"/>
    </location>
</feature>
<dbReference type="AlphaFoldDB" id="A0A9X6GGX8"/>
<dbReference type="EMBL" id="MUAU01000019">
    <property type="protein sequence ID" value="OOR75422.1"/>
    <property type="molecule type" value="Genomic_DNA"/>
</dbReference>
<keyword evidence="1" id="KW-0812">Transmembrane</keyword>
<dbReference type="RefSeq" id="WP_078186448.1">
    <property type="nucleotide sequence ID" value="NZ_MUAU01000019.1"/>
</dbReference>
<organism evidence="5 6">
    <name type="scientific">Bacillus cereus</name>
    <dbReference type="NCBI Taxonomy" id="1396"/>
    <lineage>
        <taxon>Bacteria</taxon>
        <taxon>Bacillati</taxon>
        <taxon>Bacillota</taxon>
        <taxon>Bacilli</taxon>
        <taxon>Bacillales</taxon>
        <taxon>Bacillaceae</taxon>
        <taxon>Bacillus</taxon>
        <taxon>Bacillus cereus group</taxon>
    </lineage>
</organism>
<feature type="domain" description="TcaA second" evidence="2">
    <location>
        <begin position="38"/>
        <end position="134"/>
    </location>
</feature>
<evidence type="ECO:0000259" key="4">
    <source>
        <dbReference type="Pfam" id="PF25155"/>
    </source>
</evidence>
<name>A0A9X6GGX8_BACCE</name>
<gene>
    <name evidence="5" type="ORF">BLX06_08835</name>
</gene>
<dbReference type="InterPro" id="IPR054530">
    <property type="entry name" value="TcaA_4th"/>
</dbReference>
<protein>
    <submittedName>
        <fullName evidence="5">Uncharacterized protein</fullName>
    </submittedName>
</protein>
<accession>A0A9X6GGX8</accession>
<evidence type="ECO:0000313" key="5">
    <source>
        <dbReference type="EMBL" id="OOR75422.1"/>
    </source>
</evidence>
<feature type="domain" description="YvbJ-like NTF2-like" evidence="4">
    <location>
        <begin position="296"/>
        <end position="411"/>
    </location>
</feature>
<evidence type="ECO:0000256" key="1">
    <source>
        <dbReference type="SAM" id="Phobius"/>
    </source>
</evidence>
<evidence type="ECO:0000313" key="6">
    <source>
        <dbReference type="Proteomes" id="UP000190641"/>
    </source>
</evidence>
<sequence length="435" mass="49189">MEISYLKRKKGILTTGIILLCIIGFIVTGLIARHSKEEVREKLLQAFQKKDADTFLSLLPKDAQSAPFAKDGVQSFLKESDKYKQMYPVMVDVMDVENTTVSAKALEARSKAILPYTIAKEGKTWIFFDNYAIKPVKVKVSLKDIDKDVVLSLNGKKVSPSVFDKPFLPGVYELTGVKKYKWTTVTDKTTINLGGDDPVETVSLSLKGDELDLSKEFIGSEIVFKGKPTGIKVGDAESKKFGPINKKDEEKIQLKADFPWGKNGISKLNDQKNNSFFGKQQKYIFKVDEEKVNQFFHTFLKEYGDASTKQSIDPFKSVTEKYKNQKAESFASAARNTWSDPWKGTLVKSYLNKEIVKIVSNDKGYPILEMEGKVKYHLPAQKYSPEKDAVYNVQAKALYDTDQKAWKMNEVTVDSFATEEIDKNEEGKYIITNVQ</sequence>
<reference evidence="5 6" key="1">
    <citation type="submission" date="2017-01" db="EMBL/GenBank/DDBJ databases">
        <title>Bacillus cereus isolates.</title>
        <authorList>
            <person name="Beno S.M."/>
        </authorList>
    </citation>
    <scope>NUCLEOTIDE SEQUENCE [LARGE SCALE GENOMIC DNA]</scope>
    <source>
        <strain evidence="5 6">FSL K6-1030</strain>
    </source>
</reference>
<keyword evidence="1" id="KW-0472">Membrane</keyword>
<evidence type="ECO:0000259" key="3">
    <source>
        <dbReference type="Pfam" id="PF22820"/>
    </source>
</evidence>
<keyword evidence="1" id="KW-1133">Transmembrane helix</keyword>